<dbReference type="InterPro" id="IPR036249">
    <property type="entry name" value="Thioredoxin-like_sf"/>
</dbReference>
<gene>
    <name evidence="2" type="ORF">ATO9_13745</name>
</gene>
<evidence type="ECO:0000313" key="2">
    <source>
        <dbReference type="EMBL" id="KGM48043.1"/>
    </source>
</evidence>
<name>A0A0A0ED67_9RHOB</name>
<protein>
    <submittedName>
        <fullName evidence="2">Hydrogenase accessory protein</fullName>
    </submittedName>
</protein>
<dbReference type="SUPFAM" id="SSF52833">
    <property type="entry name" value="Thioredoxin-like"/>
    <property type="match status" value="1"/>
</dbReference>
<dbReference type="Gene3D" id="3.40.30.10">
    <property type="entry name" value="Glutaredoxin"/>
    <property type="match status" value="1"/>
</dbReference>
<dbReference type="AlphaFoldDB" id="A0A0A0ED67"/>
<dbReference type="InterPro" id="IPR010893">
    <property type="entry name" value="NiFe-hyd_mat_HyaE"/>
</dbReference>
<dbReference type="STRING" id="1461694.ATO9_13745"/>
<keyword evidence="3" id="KW-1185">Reference proteome</keyword>
<proteinExistence type="inferred from homology"/>
<comment type="caution">
    <text evidence="2">The sequence shown here is derived from an EMBL/GenBank/DDBJ whole genome shotgun (WGS) entry which is preliminary data.</text>
</comment>
<dbReference type="OrthoDB" id="6560050at2"/>
<evidence type="ECO:0000313" key="3">
    <source>
        <dbReference type="Proteomes" id="UP000030004"/>
    </source>
</evidence>
<dbReference type="EMBL" id="AQQX01000005">
    <property type="protein sequence ID" value="KGM48043.1"/>
    <property type="molecule type" value="Genomic_DNA"/>
</dbReference>
<accession>A0A0A0ED67</accession>
<reference evidence="2 3" key="1">
    <citation type="journal article" date="2015" name="Antonie Van Leeuwenhoek">
        <title>Pseudooceanicola atlanticus gen. nov. sp. nov., isolated from surface seawater of the Atlantic Ocean and reclassification of Oceanicola batsensis, Oceanicola marinus, Oceanicola nitratireducens, Oceanicola nanhaiensis, Oceanicola antarcticus and Oceanicola flagellatus, as Pseudooceanicola batsensis comb. nov., Pseudooceanicola marinus comb. nov., Pseudooceanicola nitratireducens comb. nov., Pseudooceanicola nanhaiensis comb. nov., Pseudooceanicola antarcticus comb. nov., and Pseudooceanicola flagellatus comb. nov.</title>
        <authorList>
            <person name="Lai Q."/>
            <person name="Li G."/>
            <person name="Liu X."/>
            <person name="Du Y."/>
            <person name="Sun F."/>
            <person name="Shao Z."/>
        </authorList>
    </citation>
    <scope>NUCLEOTIDE SEQUENCE [LARGE SCALE GENOMIC DNA]</scope>
    <source>
        <strain evidence="2 3">22II-s11g</strain>
    </source>
</reference>
<comment type="similarity">
    <text evidence="1">Belongs to the HupG/HyaE family.</text>
</comment>
<dbReference type="Proteomes" id="UP000030004">
    <property type="component" value="Unassembled WGS sequence"/>
</dbReference>
<sequence>MTHPLVDRLTTEFGWPRFDDRASLDEWTRTDGVHVAFVPGDPARNLETPDVAVVLPELRMAFQGAFDCAVIGDAIEAELREETRVLKTPSLIFFRNGECLGGVARVRDWDDYMARIPRFLATPETAPAE</sequence>
<dbReference type="CDD" id="cd02965">
    <property type="entry name" value="HyaE"/>
    <property type="match status" value="1"/>
</dbReference>
<evidence type="ECO:0000256" key="1">
    <source>
        <dbReference type="ARBA" id="ARBA00009004"/>
    </source>
</evidence>
<dbReference type="eggNOG" id="COG3118">
    <property type="taxonomic scope" value="Bacteria"/>
</dbReference>
<dbReference type="RefSeq" id="WP_043749961.1">
    <property type="nucleotide sequence ID" value="NZ_AQQX01000005.1"/>
</dbReference>
<dbReference type="Pfam" id="PF07449">
    <property type="entry name" value="HyaE"/>
    <property type="match status" value="1"/>
</dbReference>
<organism evidence="2 3">
    <name type="scientific">Pseudooceanicola atlanticus</name>
    <dbReference type="NCBI Taxonomy" id="1461694"/>
    <lineage>
        <taxon>Bacteria</taxon>
        <taxon>Pseudomonadati</taxon>
        <taxon>Pseudomonadota</taxon>
        <taxon>Alphaproteobacteria</taxon>
        <taxon>Rhodobacterales</taxon>
        <taxon>Paracoccaceae</taxon>
        <taxon>Pseudooceanicola</taxon>
    </lineage>
</organism>